<evidence type="ECO:0000313" key="4">
    <source>
        <dbReference type="Proteomes" id="UP000806285"/>
    </source>
</evidence>
<dbReference type="RefSeq" id="WP_193675942.1">
    <property type="nucleotide sequence ID" value="NZ_JADDIV010000002.1"/>
</dbReference>
<keyword evidence="2" id="KW-0732">Signal</keyword>
<sequence length="259" mass="27030">MPTRSEAILLFACAAMLLAAVFAPPLAQPAHLHDFADRRVLWGVPFALDVLSNLPFAFAGVLGLHALQGLPARSVDATERACARLFFIGLLVTTAASAWYHLQPSDAGLAIDRGGMAIAFAGLLALLAATRVSARAGIALGAAVLLLAPASVATWYQTGNVLPWAIVQFGGIAVIVLVLATTRVRPGALDVRWSLVLLAYAVAKWLEVNDHAIFEASGELLSGHTLKHVLAAAAAWPVIAAVNGPVRRQNGPRAPAHAA</sequence>
<protein>
    <recommendedName>
        <fullName evidence="5">Alkaline phytoceramidase</fullName>
    </recommendedName>
</protein>
<evidence type="ECO:0000313" key="3">
    <source>
        <dbReference type="EMBL" id="MBE7367326.1"/>
    </source>
</evidence>
<evidence type="ECO:0008006" key="5">
    <source>
        <dbReference type="Google" id="ProtNLM"/>
    </source>
</evidence>
<feature type="transmembrane region" description="Helical" evidence="1">
    <location>
        <begin position="53"/>
        <end position="70"/>
    </location>
</feature>
<proteinExistence type="predicted"/>
<keyword evidence="4" id="KW-1185">Reference proteome</keyword>
<evidence type="ECO:0000256" key="2">
    <source>
        <dbReference type="SAM" id="SignalP"/>
    </source>
</evidence>
<keyword evidence="1" id="KW-0812">Transmembrane</keyword>
<name>A0ABR9S1E2_9BURK</name>
<feature type="transmembrane region" description="Helical" evidence="1">
    <location>
        <begin position="82"/>
        <end position="102"/>
    </location>
</feature>
<organism evidence="3 4">
    <name type="scientific">Ramlibacter pallidus</name>
    <dbReference type="NCBI Taxonomy" id="2780087"/>
    <lineage>
        <taxon>Bacteria</taxon>
        <taxon>Pseudomonadati</taxon>
        <taxon>Pseudomonadota</taxon>
        <taxon>Betaproteobacteria</taxon>
        <taxon>Burkholderiales</taxon>
        <taxon>Comamonadaceae</taxon>
        <taxon>Ramlibacter</taxon>
    </lineage>
</organism>
<evidence type="ECO:0000256" key="1">
    <source>
        <dbReference type="SAM" id="Phobius"/>
    </source>
</evidence>
<keyword evidence="1" id="KW-1133">Transmembrane helix</keyword>
<dbReference type="EMBL" id="JADDIV010000002">
    <property type="protein sequence ID" value="MBE7367326.1"/>
    <property type="molecule type" value="Genomic_DNA"/>
</dbReference>
<dbReference type="PANTHER" id="PTHR34368">
    <property type="entry name" value="OS01G0962200 PROTEIN"/>
    <property type="match status" value="1"/>
</dbReference>
<dbReference type="PANTHER" id="PTHR34368:SF1">
    <property type="entry name" value="OS01G0962200 PROTEIN"/>
    <property type="match status" value="1"/>
</dbReference>
<feature type="signal peptide" evidence="2">
    <location>
        <begin position="1"/>
        <end position="27"/>
    </location>
</feature>
<feature type="transmembrane region" description="Helical" evidence="1">
    <location>
        <begin position="136"/>
        <end position="156"/>
    </location>
</feature>
<feature type="transmembrane region" description="Helical" evidence="1">
    <location>
        <begin position="108"/>
        <end position="129"/>
    </location>
</feature>
<comment type="caution">
    <text evidence="3">The sequence shown here is derived from an EMBL/GenBank/DDBJ whole genome shotgun (WGS) entry which is preliminary data.</text>
</comment>
<keyword evidence="1" id="KW-0472">Membrane</keyword>
<gene>
    <name evidence="3" type="ORF">IM787_07110</name>
</gene>
<dbReference type="Proteomes" id="UP000806285">
    <property type="component" value="Unassembled WGS sequence"/>
</dbReference>
<reference evidence="3 4" key="1">
    <citation type="submission" date="2020-10" db="EMBL/GenBank/DDBJ databases">
        <title>Ramlibacter sp. HM2 16S ribosomal RNA gene Genome sequencing and assembly.</title>
        <authorList>
            <person name="Kang M."/>
        </authorList>
    </citation>
    <scope>NUCLEOTIDE SEQUENCE [LARGE SCALE GENOMIC DNA]</scope>
    <source>
        <strain evidence="3 4">HM2</strain>
    </source>
</reference>
<feature type="chain" id="PRO_5046504383" description="Alkaline phytoceramidase" evidence="2">
    <location>
        <begin position="28"/>
        <end position="259"/>
    </location>
</feature>
<accession>A0ABR9S1E2</accession>
<feature type="transmembrane region" description="Helical" evidence="1">
    <location>
        <begin position="162"/>
        <end position="182"/>
    </location>
</feature>